<keyword evidence="11" id="KW-1185">Reference proteome</keyword>
<dbReference type="PANTHER" id="PTHR24243">
    <property type="entry name" value="G-PROTEIN COUPLED RECEPTOR"/>
    <property type="match status" value="1"/>
</dbReference>
<evidence type="ECO:0000256" key="2">
    <source>
        <dbReference type="ARBA" id="ARBA00022692"/>
    </source>
</evidence>
<evidence type="ECO:0000313" key="11">
    <source>
        <dbReference type="Proteomes" id="UP001497497"/>
    </source>
</evidence>
<reference evidence="10 11" key="1">
    <citation type="submission" date="2024-04" db="EMBL/GenBank/DDBJ databases">
        <authorList>
            <consortium name="Genoscope - CEA"/>
            <person name="William W."/>
        </authorList>
    </citation>
    <scope>NUCLEOTIDE SEQUENCE [LARGE SCALE GENOMIC DNA]</scope>
</reference>
<keyword evidence="7" id="KW-0807">Transducer</keyword>
<organism evidence="10 11">
    <name type="scientific">Lymnaea stagnalis</name>
    <name type="common">Great pond snail</name>
    <name type="synonym">Helix stagnalis</name>
    <dbReference type="NCBI Taxonomy" id="6523"/>
    <lineage>
        <taxon>Eukaryota</taxon>
        <taxon>Metazoa</taxon>
        <taxon>Spiralia</taxon>
        <taxon>Lophotrochozoa</taxon>
        <taxon>Mollusca</taxon>
        <taxon>Gastropoda</taxon>
        <taxon>Heterobranchia</taxon>
        <taxon>Euthyneura</taxon>
        <taxon>Panpulmonata</taxon>
        <taxon>Hygrophila</taxon>
        <taxon>Lymnaeoidea</taxon>
        <taxon>Lymnaeidae</taxon>
        <taxon>Lymnaea</taxon>
    </lineage>
</organism>
<keyword evidence="2 8" id="KW-0812">Transmembrane</keyword>
<comment type="subcellular location">
    <subcellularLocation>
        <location evidence="1">Membrane</location>
        <topology evidence="1">Multi-pass membrane protein</topology>
    </subcellularLocation>
</comment>
<keyword evidence="3 8" id="KW-1133">Transmembrane helix</keyword>
<gene>
    <name evidence="10" type="ORF">GSLYS_00017258001</name>
</gene>
<proteinExistence type="predicted"/>
<protein>
    <recommendedName>
        <fullName evidence="9">G-protein coupled receptors family 1 profile domain-containing protein</fullName>
    </recommendedName>
</protein>
<dbReference type="GO" id="GO:0016020">
    <property type="term" value="C:membrane"/>
    <property type="evidence" value="ECO:0007669"/>
    <property type="project" value="UniProtKB-SubCell"/>
</dbReference>
<evidence type="ECO:0000256" key="3">
    <source>
        <dbReference type="ARBA" id="ARBA00022989"/>
    </source>
</evidence>
<evidence type="ECO:0000259" key="9">
    <source>
        <dbReference type="PROSITE" id="PS50262"/>
    </source>
</evidence>
<sequence>MEESLNYTEEQRKLHLETLQSQTTLVMIPALTFLSLLLVTGVIGNSLVLLVYWRKRSKTPEKVFILVVAVYDLLTNAITIPGEMYESLNDWDFDHPTVCRIQQYIS</sequence>
<feature type="non-terminal residue" evidence="10">
    <location>
        <position position="106"/>
    </location>
</feature>
<dbReference type="EMBL" id="CAXITT010000573">
    <property type="protein sequence ID" value="CAL1543745.1"/>
    <property type="molecule type" value="Genomic_DNA"/>
</dbReference>
<keyword evidence="4" id="KW-0297">G-protein coupled receptor</keyword>
<keyword evidence="5 8" id="KW-0472">Membrane</keyword>
<evidence type="ECO:0000256" key="7">
    <source>
        <dbReference type="ARBA" id="ARBA00023224"/>
    </source>
</evidence>
<accession>A0AAV2IBQ9</accession>
<dbReference type="PROSITE" id="PS50262">
    <property type="entry name" value="G_PROTEIN_RECEP_F1_2"/>
    <property type="match status" value="1"/>
</dbReference>
<evidence type="ECO:0000256" key="4">
    <source>
        <dbReference type="ARBA" id="ARBA00023040"/>
    </source>
</evidence>
<feature type="transmembrane region" description="Helical" evidence="8">
    <location>
        <begin position="63"/>
        <end position="82"/>
    </location>
</feature>
<feature type="domain" description="G-protein coupled receptors family 1 profile" evidence="9">
    <location>
        <begin position="44"/>
        <end position="106"/>
    </location>
</feature>
<evidence type="ECO:0000256" key="1">
    <source>
        <dbReference type="ARBA" id="ARBA00004141"/>
    </source>
</evidence>
<feature type="transmembrane region" description="Helical" evidence="8">
    <location>
        <begin position="26"/>
        <end position="51"/>
    </location>
</feature>
<dbReference type="Gene3D" id="1.20.1070.10">
    <property type="entry name" value="Rhodopsin 7-helix transmembrane proteins"/>
    <property type="match status" value="1"/>
</dbReference>
<keyword evidence="6" id="KW-0675">Receptor</keyword>
<dbReference type="AlphaFoldDB" id="A0AAV2IBQ9"/>
<name>A0AAV2IBQ9_LYMST</name>
<dbReference type="InterPro" id="IPR017452">
    <property type="entry name" value="GPCR_Rhodpsn_7TM"/>
</dbReference>
<dbReference type="Proteomes" id="UP001497497">
    <property type="component" value="Unassembled WGS sequence"/>
</dbReference>
<dbReference type="CDD" id="cd00637">
    <property type="entry name" value="7tm_classA_rhodopsin-like"/>
    <property type="match status" value="1"/>
</dbReference>
<comment type="caution">
    <text evidence="10">The sequence shown here is derived from an EMBL/GenBank/DDBJ whole genome shotgun (WGS) entry which is preliminary data.</text>
</comment>
<evidence type="ECO:0000256" key="6">
    <source>
        <dbReference type="ARBA" id="ARBA00023170"/>
    </source>
</evidence>
<evidence type="ECO:0000256" key="8">
    <source>
        <dbReference type="SAM" id="Phobius"/>
    </source>
</evidence>
<evidence type="ECO:0000313" key="10">
    <source>
        <dbReference type="EMBL" id="CAL1543745.1"/>
    </source>
</evidence>
<dbReference type="SUPFAM" id="SSF81321">
    <property type="entry name" value="Family A G protein-coupled receptor-like"/>
    <property type="match status" value="1"/>
</dbReference>
<dbReference type="GO" id="GO:0004930">
    <property type="term" value="F:G protein-coupled receptor activity"/>
    <property type="evidence" value="ECO:0007669"/>
    <property type="project" value="UniProtKB-KW"/>
</dbReference>
<evidence type="ECO:0000256" key="5">
    <source>
        <dbReference type="ARBA" id="ARBA00023136"/>
    </source>
</evidence>
<dbReference type="PANTHER" id="PTHR24243:SF208">
    <property type="entry name" value="PYROKININ-1 RECEPTOR"/>
    <property type="match status" value="1"/>
</dbReference>